<evidence type="ECO:0000313" key="3">
    <source>
        <dbReference type="Proteomes" id="UP000034913"/>
    </source>
</evidence>
<reference evidence="2 3" key="1">
    <citation type="journal article" date="2015" name="Nature">
        <title>rRNA introns, odd ribosomes, and small enigmatic genomes across a large radiation of phyla.</title>
        <authorList>
            <person name="Brown C.T."/>
            <person name="Hug L.A."/>
            <person name="Thomas B.C."/>
            <person name="Sharon I."/>
            <person name="Castelle C.J."/>
            <person name="Singh A."/>
            <person name="Wilkins M.J."/>
            <person name="Williams K.H."/>
            <person name="Banfield J.F."/>
        </authorList>
    </citation>
    <scope>NUCLEOTIDE SEQUENCE [LARGE SCALE GENOMIC DNA]</scope>
</reference>
<gene>
    <name evidence="2" type="ORF">VF00_C0001G0184</name>
</gene>
<keyword evidence="1" id="KW-0472">Membrane</keyword>
<keyword evidence="1" id="KW-1133">Transmembrane helix</keyword>
<protein>
    <submittedName>
        <fullName evidence="2">Uncharacterized protein</fullName>
    </submittedName>
</protein>
<sequence>MTGPDFEVETEWKRVVALLDRKDEPAWAMAVIEAHKVFRQVLGEVSFGATTDDQIHNASELFKDINSVLAADLVQQHIVNQVGHRITKADAQKACDALMRAILDMVGRDFELQGFWHRWANGMNYFWGHHPRLLAGLLASVLIFIALIWFLADTHLGQWFTTVLVGFAHFVLGWTGLLIGLISALLISLLVSFSYIERQRRK</sequence>
<proteinExistence type="predicted"/>
<organism evidence="2 3">
    <name type="scientific">candidate division Kazan bacterium GW2011_GWB1_52_7</name>
    <dbReference type="NCBI Taxonomy" id="1620414"/>
    <lineage>
        <taxon>Bacteria</taxon>
        <taxon>Bacteria division Kazan-3B-28</taxon>
    </lineage>
</organism>
<dbReference type="EMBL" id="LCRB01000001">
    <property type="protein sequence ID" value="KKW27249.1"/>
    <property type="molecule type" value="Genomic_DNA"/>
</dbReference>
<evidence type="ECO:0000313" key="2">
    <source>
        <dbReference type="EMBL" id="KKW27249.1"/>
    </source>
</evidence>
<keyword evidence="1" id="KW-0812">Transmembrane</keyword>
<name>A0A0G2A4T1_UNCK3</name>
<evidence type="ECO:0000256" key="1">
    <source>
        <dbReference type="SAM" id="Phobius"/>
    </source>
</evidence>
<comment type="caution">
    <text evidence="2">The sequence shown here is derived from an EMBL/GenBank/DDBJ whole genome shotgun (WGS) entry which is preliminary data.</text>
</comment>
<feature type="transmembrane region" description="Helical" evidence="1">
    <location>
        <begin position="133"/>
        <end position="152"/>
    </location>
</feature>
<accession>A0A0G2A4T1</accession>
<feature type="transmembrane region" description="Helical" evidence="1">
    <location>
        <begin position="172"/>
        <end position="196"/>
    </location>
</feature>
<dbReference type="Proteomes" id="UP000034913">
    <property type="component" value="Unassembled WGS sequence"/>
</dbReference>
<dbReference type="AlphaFoldDB" id="A0A0G2A4T1"/>